<sequence>MNRHALGLVPQLPHVERTTVAHLTVDAVADATLQLRAAVDLDVHVGPGEHLALPLTHHQAEDLLQDLAAHLGHRVIGIVRR</sequence>
<evidence type="ECO:0000313" key="2">
    <source>
        <dbReference type="Proteomes" id="UP000319103"/>
    </source>
</evidence>
<dbReference type="EMBL" id="VIGB01000003">
    <property type="protein sequence ID" value="TQF02958.1"/>
    <property type="molecule type" value="Genomic_DNA"/>
</dbReference>
<evidence type="ECO:0000313" key="1">
    <source>
        <dbReference type="EMBL" id="TQF02958.1"/>
    </source>
</evidence>
<proteinExistence type="predicted"/>
<reference evidence="1 2" key="1">
    <citation type="submission" date="2019-06" db="EMBL/GenBank/DDBJ databases">
        <title>Description of Kitasatospora acidophila sp. nov. isolated from pine grove soil, and reclassification of Streptomyces novaecaesareae to Kitasatospora novaeceasareae comb. nov.</title>
        <authorList>
            <person name="Kim M.J."/>
        </authorList>
    </citation>
    <scope>NUCLEOTIDE SEQUENCE [LARGE SCALE GENOMIC DNA]</scope>
    <source>
        <strain evidence="1 2">MMS16-CNU292</strain>
    </source>
</reference>
<keyword evidence="2" id="KW-1185">Reference proteome</keyword>
<name>A0A540W1Q4_9ACTN</name>
<comment type="caution">
    <text evidence="1">The sequence shown here is derived from an EMBL/GenBank/DDBJ whole genome shotgun (WGS) entry which is preliminary data.</text>
</comment>
<accession>A0A540W1Q4</accession>
<dbReference type="OrthoDB" id="3872890at2"/>
<dbReference type="Proteomes" id="UP000319103">
    <property type="component" value="Unassembled WGS sequence"/>
</dbReference>
<dbReference type="RefSeq" id="WP_141633641.1">
    <property type="nucleotide sequence ID" value="NZ_VIGB01000003.1"/>
</dbReference>
<protein>
    <submittedName>
        <fullName evidence="1">Uncharacterized protein</fullName>
    </submittedName>
</protein>
<dbReference type="AlphaFoldDB" id="A0A540W1Q4"/>
<organism evidence="1 2">
    <name type="scientific">Kitasatospora acidiphila</name>
    <dbReference type="NCBI Taxonomy" id="2567942"/>
    <lineage>
        <taxon>Bacteria</taxon>
        <taxon>Bacillati</taxon>
        <taxon>Actinomycetota</taxon>
        <taxon>Actinomycetes</taxon>
        <taxon>Kitasatosporales</taxon>
        <taxon>Streptomycetaceae</taxon>
        <taxon>Kitasatospora</taxon>
    </lineage>
</organism>
<gene>
    <name evidence="1" type="ORF">E6W39_12680</name>
</gene>